<dbReference type="PANTHER" id="PTHR33428">
    <property type="entry name" value="CHLOROPHYLLASE-2, CHLOROPLASTIC"/>
    <property type="match status" value="1"/>
</dbReference>
<evidence type="ECO:0000313" key="2">
    <source>
        <dbReference type="EMBL" id="KAB8204001.1"/>
    </source>
</evidence>
<dbReference type="EMBL" id="ML734985">
    <property type="protein sequence ID" value="KAB8204001.1"/>
    <property type="molecule type" value="Genomic_DNA"/>
</dbReference>
<dbReference type="Gene3D" id="3.40.50.1820">
    <property type="entry name" value="alpha/beta hydrolase"/>
    <property type="match status" value="1"/>
</dbReference>
<dbReference type="AlphaFoldDB" id="A0A5N6DFL7"/>
<dbReference type="InterPro" id="IPR029058">
    <property type="entry name" value="AB_hydrolase_fold"/>
</dbReference>
<gene>
    <name evidence="2" type="ORF">BDV34DRAFT_226938</name>
</gene>
<evidence type="ECO:0000256" key="1">
    <source>
        <dbReference type="SAM" id="MobiDB-lite"/>
    </source>
</evidence>
<evidence type="ECO:0008006" key="4">
    <source>
        <dbReference type="Google" id="ProtNLM"/>
    </source>
</evidence>
<feature type="region of interest" description="Disordered" evidence="1">
    <location>
        <begin position="1"/>
        <end position="21"/>
    </location>
</feature>
<dbReference type="Proteomes" id="UP000326532">
    <property type="component" value="Unassembled WGS sequence"/>
</dbReference>
<sequence>MTPTVTTPGKPFRHWGASQRQDAGSGRRCLMQLGLPLVSSLPAISSASFGDLESPGTGPYPASWFTDPSLSNHTIYSPVSVPPGVSLPVLVWGEGGCDNNGTKFAPFLTNIASYGFLVLASGPPNGSGSTTAQFMEDAIEWITRRAGTGGRYASVDASLIAAAGQSCGGLETYRMRNNDQVSVLGIFNSGFLGNATFIASVGGQATEPPTSIKEVHKPVFYFLGGPTDIAYANGEADYHNLTGVPKWIGNYPVGHSGTYRDENGGAFGVAAVDWLLWTFGRNETAASFFTKGGAEENGWEEVESQGLEDLFDFIPTRKET</sequence>
<dbReference type="PANTHER" id="PTHR33428:SF14">
    <property type="entry name" value="CARBOXYLESTERASE TYPE B DOMAIN-CONTAINING PROTEIN"/>
    <property type="match status" value="1"/>
</dbReference>
<dbReference type="VEuPathDB" id="FungiDB:BDV34DRAFT_226938"/>
<proteinExistence type="predicted"/>
<protein>
    <recommendedName>
        <fullName evidence="4">Alpha/Beta hydrolase protein</fullName>
    </recommendedName>
</protein>
<keyword evidence="3" id="KW-1185">Reference proteome</keyword>
<organism evidence="2 3">
    <name type="scientific">Aspergillus parasiticus</name>
    <dbReference type="NCBI Taxonomy" id="5067"/>
    <lineage>
        <taxon>Eukaryota</taxon>
        <taxon>Fungi</taxon>
        <taxon>Dikarya</taxon>
        <taxon>Ascomycota</taxon>
        <taxon>Pezizomycotina</taxon>
        <taxon>Eurotiomycetes</taxon>
        <taxon>Eurotiomycetidae</taxon>
        <taxon>Eurotiales</taxon>
        <taxon>Aspergillaceae</taxon>
        <taxon>Aspergillus</taxon>
        <taxon>Aspergillus subgen. Circumdati</taxon>
    </lineage>
</organism>
<reference evidence="2 3" key="1">
    <citation type="submission" date="2019-04" db="EMBL/GenBank/DDBJ databases">
        <title>Fungal friends and foes A comparative genomics study of 23 Aspergillus species from section Flavi.</title>
        <authorList>
            <consortium name="DOE Joint Genome Institute"/>
            <person name="Kjaerbolling I."/>
            <person name="Vesth T.C."/>
            <person name="Frisvad J.C."/>
            <person name="Nybo J.L."/>
            <person name="Theobald S."/>
            <person name="Kildgaard S."/>
            <person name="Petersen T.I."/>
            <person name="Kuo A."/>
            <person name="Sato A."/>
            <person name="Lyhne E.K."/>
            <person name="Kogle M.E."/>
            <person name="Wiebenga A."/>
            <person name="Kun R.S."/>
            <person name="Lubbers R.J."/>
            <person name="Makela M.R."/>
            <person name="Barry K."/>
            <person name="Chovatia M."/>
            <person name="Clum A."/>
            <person name="Daum C."/>
            <person name="Haridas S."/>
            <person name="He G."/>
            <person name="LaButti K."/>
            <person name="Lipzen A."/>
            <person name="Mondo S."/>
            <person name="Pangilinan J."/>
            <person name="Riley R."/>
            <person name="Salamov A."/>
            <person name="Simmons B.A."/>
            <person name="Magnuson J.K."/>
            <person name="Henrissat B."/>
            <person name="Mortensen U.H."/>
            <person name="Larsen T.O."/>
            <person name="De vries R.P."/>
            <person name="Grigoriev I.V."/>
            <person name="Machida M."/>
            <person name="Baker S.E."/>
            <person name="Andersen M.R."/>
        </authorList>
    </citation>
    <scope>NUCLEOTIDE SEQUENCE [LARGE SCALE GENOMIC DNA]</scope>
    <source>
        <strain evidence="2 3">CBS 117618</strain>
    </source>
</reference>
<name>A0A5N6DFL7_ASPPA</name>
<evidence type="ECO:0000313" key="3">
    <source>
        <dbReference type="Proteomes" id="UP000326532"/>
    </source>
</evidence>
<accession>A0A5N6DFL7</accession>
<dbReference type="OMA" id="GLEAYQM"/>
<dbReference type="SUPFAM" id="SSF53474">
    <property type="entry name" value="alpha/beta-Hydrolases"/>
    <property type="match status" value="1"/>
</dbReference>